<proteinExistence type="inferred from homology"/>
<comment type="caution">
    <text evidence="4">The sequence shown here is derived from an EMBL/GenBank/DDBJ whole genome shotgun (WGS) entry which is preliminary data.</text>
</comment>
<name>A0ABN0ZQM8_9BACI</name>
<feature type="active site" description="Proton donor" evidence="2">
    <location>
        <position position="41"/>
    </location>
</feature>
<dbReference type="Proteomes" id="UP001500740">
    <property type="component" value="Unassembled WGS sequence"/>
</dbReference>
<dbReference type="InterPro" id="IPR009097">
    <property type="entry name" value="Cyclic_Pdiesterase"/>
</dbReference>
<comment type="similarity">
    <text evidence="2">Belongs to the 2H phosphoesterase superfamily. ThpR family.</text>
</comment>
<feature type="active site" description="Proton acceptor" evidence="2">
    <location>
        <position position="126"/>
    </location>
</feature>
<evidence type="ECO:0000313" key="5">
    <source>
        <dbReference type="Proteomes" id="UP001500740"/>
    </source>
</evidence>
<dbReference type="InterPro" id="IPR019510">
    <property type="entry name" value="AKAP7-like_phosphoesterase"/>
</dbReference>
<dbReference type="RefSeq" id="WP_343781993.1">
    <property type="nucleotide sequence ID" value="NZ_BAAACZ010000009.1"/>
</dbReference>
<reference evidence="4 5" key="1">
    <citation type="journal article" date="2019" name="Int. J. Syst. Evol. Microbiol.">
        <title>The Global Catalogue of Microorganisms (GCM) 10K type strain sequencing project: providing services to taxonomists for standard genome sequencing and annotation.</title>
        <authorList>
            <consortium name="The Broad Institute Genomics Platform"/>
            <consortium name="The Broad Institute Genome Sequencing Center for Infectious Disease"/>
            <person name="Wu L."/>
            <person name="Ma J."/>
        </authorList>
    </citation>
    <scope>NUCLEOTIDE SEQUENCE [LARGE SCALE GENOMIC DNA]</scope>
    <source>
        <strain evidence="4 5">JCM 14193</strain>
    </source>
</reference>
<feature type="domain" description="A-kinase anchor protein 7-like phosphoesterase" evidence="3">
    <location>
        <begin position="4"/>
        <end position="165"/>
    </location>
</feature>
<keyword evidence="1 2" id="KW-0378">Hydrolase</keyword>
<evidence type="ECO:0000259" key="3">
    <source>
        <dbReference type="Pfam" id="PF10469"/>
    </source>
</evidence>
<evidence type="ECO:0000256" key="2">
    <source>
        <dbReference type="HAMAP-Rule" id="MF_01940"/>
    </source>
</evidence>
<dbReference type="SUPFAM" id="SSF55144">
    <property type="entry name" value="LigT-like"/>
    <property type="match status" value="1"/>
</dbReference>
<evidence type="ECO:0000313" key="4">
    <source>
        <dbReference type="EMBL" id="GAA0455782.1"/>
    </source>
</evidence>
<sequence length="187" mass="22040">MGHYFIGIKIPTDICQGLLKWQEAVQPYVSYRQWVHVQDFHITLKFLGPVSDQQVSKLIEQLNDLMFVKRFESTITGVSFFGQRKQPRVLFAKLDHLNELHQLKTEIESTCASLGFEEESRPFKPHITLAKKWKNPKKHLEQDLNNEIQPILETIQMTEFHLFKIDPKTQPKYEIIKTFHFTETGED</sequence>
<protein>
    <recommendedName>
        <fullName evidence="2">RNA 2',3'-cyclic phosphodiesterase</fullName>
        <shortName evidence="2">RNA 2',3'-CPDase</shortName>
        <ecNumber evidence="2">3.1.4.58</ecNumber>
    </recommendedName>
</protein>
<dbReference type="NCBIfam" id="TIGR02258">
    <property type="entry name" value="2_5_ligase"/>
    <property type="match status" value="1"/>
</dbReference>
<keyword evidence="5" id="KW-1185">Reference proteome</keyword>
<feature type="short sequence motif" description="HXTX 2" evidence="2">
    <location>
        <begin position="126"/>
        <end position="129"/>
    </location>
</feature>
<dbReference type="EMBL" id="BAAACZ010000009">
    <property type="protein sequence ID" value="GAA0455782.1"/>
    <property type="molecule type" value="Genomic_DNA"/>
</dbReference>
<feature type="short sequence motif" description="HXTX 1" evidence="2">
    <location>
        <begin position="41"/>
        <end position="44"/>
    </location>
</feature>
<accession>A0ABN0ZQM8</accession>
<dbReference type="Pfam" id="PF10469">
    <property type="entry name" value="AKAP7_NLS"/>
    <property type="match status" value="1"/>
</dbReference>
<organism evidence="4 5">
    <name type="scientific">Alkalibacillus silvisoli</name>
    <dbReference type="NCBI Taxonomy" id="392823"/>
    <lineage>
        <taxon>Bacteria</taxon>
        <taxon>Bacillati</taxon>
        <taxon>Bacillota</taxon>
        <taxon>Bacilli</taxon>
        <taxon>Bacillales</taxon>
        <taxon>Bacillaceae</taxon>
        <taxon>Alkalibacillus</taxon>
    </lineage>
</organism>
<dbReference type="PANTHER" id="PTHR35561">
    <property type="entry name" value="RNA 2',3'-CYCLIC PHOSPHODIESTERASE"/>
    <property type="match status" value="1"/>
</dbReference>
<evidence type="ECO:0000256" key="1">
    <source>
        <dbReference type="ARBA" id="ARBA00022801"/>
    </source>
</evidence>
<dbReference type="Gene3D" id="3.90.1140.10">
    <property type="entry name" value="Cyclic phosphodiesterase"/>
    <property type="match status" value="1"/>
</dbReference>
<gene>
    <name evidence="4" type="primary">thpR</name>
    <name evidence="4" type="ORF">GCM10008935_08280</name>
</gene>
<comment type="function">
    <text evidence="2">Hydrolyzes RNA 2',3'-cyclic phosphodiester to an RNA 2'-phosphomonoester.</text>
</comment>
<dbReference type="HAMAP" id="MF_01940">
    <property type="entry name" value="RNA_CPDase"/>
    <property type="match status" value="1"/>
</dbReference>
<dbReference type="PANTHER" id="PTHR35561:SF1">
    <property type="entry name" value="RNA 2',3'-CYCLIC PHOSPHODIESTERASE"/>
    <property type="match status" value="1"/>
</dbReference>
<comment type="catalytic activity">
    <reaction evidence="2">
        <text>a 3'-end 2',3'-cyclophospho-ribonucleotide-RNA + H2O = a 3'-end 2'-phospho-ribonucleotide-RNA + H(+)</text>
        <dbReference type="Rhea" id="RHEA:11828"/>
        <dbReference type="Rhea" id="RHEA-COMP:10464"/>
        <dbReference type="Rhea" id="RHEA-COMP:17353"/>
        <dbReference type="ChEBI" id="CHEBI:15377"/>
        <dbReference type="ChEBI" id="CHEBI:15378"/>
        <dbReference type="ChEBI" id="CHEBI:83064"/>
        <dbReference type="ChEBI" id="CHEBI:173113"/>
        <dbReference type="EC" id="3.1.4.58"/>
    </reaction>
</comment>
<dbReference type="InterPro" id="IPR004175">
    <property type="entry name" value="RNA_CPDase"/>
</dbReference>
<dbReference type="EC" id="3.1.4.58" evidence="2"/>